<sequence length="356" mass="39903">MYGTRWPYTAFTMYGLALSRSISFAIARSLGNTTPTHIPTNKYESRYRHQDITAIADIPWCNVVLKEILHPEHAGHGKSILIARPIKALMISQSEVQPRRRLCLNFVGRKCGMLFPLERGCMHHPYGLGYNKNIKATDSPFTPRGEVFRMPGYTHDQKALGIDPKTPKSQNFFARTEFAKRLKKAMENHNKNEANEPAETSPIAAVNDSQEQSALKELPTEPATNVTSIKTESQSPPLPSVEQQTPSNHSGGSSKRQPSTRSRRESYSTLACGAETSSTPVASNPQPRLQQVESQDDASTAGPPIHAPQHGRRSFMDQRHKQEHTDRSRVSYLANDHDCIQMHSFHRPYPLSPLRS</sequence>
<dbReference type="KEGG" id="pfj:MYCFIDRAFT_174771"/>
<feature type="compositionally biased region" description="Polar residues" evidence="1">
    <location>
        <begin position="222"/>
        <end position="260"/>
    </location>
</feature>
<dbReference type="AlphaFoldDB" id="M2ZWE5"/>
<keyword evidence="3" id="KW-1185">Reference proteome</keyword>
<dbReference type="RefSeq" id="XP_007926576.1">
    <property type="nucleotide sequence ID" value="XM_007928385.1"/>
</dbReference>
<dbReference type="EMBL" id="KB446558">
    <property type="protein sequence ID" value="EME83309.1"/>
    <property type="molecule type" value="Genomic_DNA"/>
</dbReference>
<dbReference type="Proteomes" id="UP000016932">
    <property type="component" value="Unassembled WGS sequence"/>
</dbReference>
<name>M2ZWE5_PSEFD</name>
<reference evidence="2 3" key="1">
    <citation type="journal article" date="2012" name="PLoS Pathog.">
        <title>Diverse lifestyles and strategies of plant pathogenesis encoded in the genomes of eighteen Dothideomycetes fungi.</title>
        <authorList>
            <person name="Ohm R.A."/>
            <person name="Feau N."/>
            <person name="Henrissat B."/>
            <person name="Schoch C.L."/>
            <person name="Horwitz B.A."/>
            <person name="Barry K.W."/>
            <person name="Condon B.J."/>
            <person name="Copeland A.C."/>
            <person name="Dhillon B."/>
            <person name="Glaser F."/>
            <person name="Hesse C.N."/>
            <person name="Kosti I."/>
            <person name="LaButti K."/>
            <person name="Lindquist E.A."/>
            <person name="Lucas S."/>
            <person name="Salamov A.A."/>
            <person name="Bradshaw R.E."/>
            <person name="Ciuffetti L."/>
            <person name="Hamelin R.C."/>
            <person name="Kema G.H.J."/>
            <person name="Lawrence C."/>
            <person name="Scott J.A."/>
            <person name="Spatafora J.W."/>
            <person name="Turgeon B.G."/>
            <person name="de Wit P.J.G.M."/>
            <person name="Zhong S."/>
            <person name="Goodwin S.B."/>
            <person name="Grigoriev I.V."/>
        </authorList>
    </citation>
    <scope>NUCLEOTIDE SEQUENCE [LARGE SCALE GENOMIC DNA]</scope>
    <source>
        <strain evidence="2 3">CIRAD86</strain>
    </source>
</reference>
<feature type="region of interest" description="Disordered" evidence="1">
    <location>
        <begin position="208"/>
        <end position="329"/>
    </location>
</feature>
<gene>
    <name evidence="2" type="ORF">MYCFIDRAFT_174771</name>
</gene>
<dbReference type="OrthoDB" id="3650050at2759"/>
<protein>
    <submittedName>
        <fullName evidence="2">Uncharacterized protein</fullName>
    </submittedName>
</protein>
<evidence type="ECO:0000256" key="1">
    <source>
        <dbReference type="SAM" id="MobiDB-lite"/>
    </source>
</evidence>
<feature type="compositionally biased region" description="Basic and acidic residues" evidence="1">
    <location>
        <begin position="314"/>
        <end position="329"/>
    </location>
</feature>
<proteinExistence type="predicted"/>
<dbReference type="VEuPathDB" id="FungiDB:MYCFIDRAFT_174771"/>
<dbReference type="HOGENOM" id="CLU_778732_0_0_1"/>
<organism evidence="2 3">
    <name type="scientific">Pseudocercospora fijiensis (strain CIRAD86)</name>
    <name type="common">Black leaf streak disease fungus</name>
    <name type="synonym">Mycosphaerella fijiensis</name>
    <dbReference type="NCBI Taxonomy" id="383855"/>
    <lineage>
        <taxon>Eukaryota</taxon>
        <taxon>Fungi</taxon>
        <taxon>Dikarya</taxon>
        <taxon>Ascomycota</taxon>
        <taxon>Pezizomycotina</taxon>
        <taxon>Dothideomycetes</taxon>
        <taxon>Dothideomycetidae</taxon>
        <taxon>Mycosphaerellales</taxon>
        <taxon>Mycosphaerellaceae</taxon>
        <taxon>Pseudocercospora</taxon>
    </lineage>
</organism>
<accession>M2ZWE5</accession>
<dbReference type="GeneID" id="19333245"/>
<evidence type="ECO:0000313" key="2">
    <source>
        <dbReference type="EMBL" id="EME83309.1"/>
    </source>
</evidence>
<feature type="compositionally biased region" description="Polar residues" evidence="1">
    <location>
        <begin position="275"/>
        <end position="293"/>
    </location>
</feature>
<evidence type="ECO:0000313" key="3">
    <source>
        <dbReference type="Proteomes" id="UP000016932"/>
    </source>
</evidence>